<proteinExistence type="predicted"/>
<protein>
    <submittedName>
        <fullName evidence="2">Harbinger transposase-derived nuclease domain-containing protein</fullName>
    </submittedName>
</protein>
<comment type="caution">
    <text evidence="2">The sequence shown here is derived from an EMBL/GenBank/DDBJ whole genome shotgun (WGS) entry which is preliminary data.</text>
</comment>
<evidence type="ECO:0000313" key="2">
    <source>
        <dbReference type="EMBL" id="PWA39969.1"/>
    </source>
</evidence>
<gene>
    <name evidence="2" type="ORF">CTI12_AA567010</name>
</gene>
<dbReference type="AlphaFoldDB" id="A0A2U1KTA5"/>
<name>A0A2U1KTA5_ARTAN</name>
<dbReference type="Proteomes" id="UP000245207">
    <property type="component" value="Unassembled WGS sequence"/>
</dbReference>
<dbReference type="OrthoDB" id="1921318at2759"/>
<sequence>MSGHQYTQELLQGNNLQCTELIRMSRDSFVRLCNHFKERNWLRDRKHISVEEKMFIFLMIVGHNERFSVMKRRLKHSKETIHKCFHEVLTQMLVSSEEVIRPTTFNPNPNIPGNNRRERRMFKTKFGSKQLWVMGIDNGNVGKLIVAGLPYSWKQVISGHISGLLYMKYLGNVGTIKVAGLFNSRQFCHLECFELVVGDSDFGVW</sequence>
<dbReference type="STRING" id="35608.A0A2U1KTA5"/>
<keyword evidence="3" id="KW-1185">Reference proteome</keyword>
<evidence type="ECO:0000313" key="3">
    <source>
        <dbReference type="Proteomes" id="UP000245207"/>
    </source>
</evidence>
<dbReference type="PANTHER" id="PTHR22930:SF265">
    <property type="entry name" value="MYB_SANT-LIKE DOMAIN, HARBINGER TRANSPOSASE-DERIVED NUCLEASE DOMAIN-CONTAINING PROTEIN"/>
    <property type="match status" value="1"/>
</dbReference>
<evidence type="ECO:0000259" key="1">
    <source>
        <dbReference type="Pfam" id="PF26138"/>
    </source>
</evidence>
<dbReference type="PANTHER" id="PTHR22930">
    <property type="match status" value="1"/>
</dbReference>
<organism evidence="2 3">
    <name type="scientific">Artemisia annua</name>
    <name type="common">Sweet wormwood</name>
    <dbReference type="NCBI Taxonomy" id="35608"/>
    <lineage>
        <taxon>Eukaryota</taxon>
        <taxon>Viridiplantae</taxon>
        <taxon>Streptophyta</taxon>
        <taxon>Embryophyta</taxon>
        <taxon>Tracheophyta</taxon>
        <taxon>Spermatophyta</taxon>
        <taxon>Magnoliopsida</taxon>
        <taxon>eudicotyledons</taxon>
        <taxon>Gunneridae</taxon>
        <taxon>Pentapetalae</taxon>
        <taxon>asterids</taxon>
        <taxon>campanulids</taxon>
        <taxon>Asterales</taxon>
        <taxon>Asteraceae</taxon>
        <taxon>Asteroideae</taxon>
        <taxon>Anthemideae</taxon>
        <taxon>Artemisiinae</taxon>
        <taxon>Artemisia</taxon>
    </lineage>
</organism>
<feature type="domain" description="DUF8040" evidence="1">
    <location>
        <begin position="1"/>
        <end position="92"/>
    </location>
</feature>
<dbReference type="InterPro" id="IPR058353">
    <property type="entry name" value="DUF8040"/>
</dbReference>
<accession>A0A2U1KTA5</accession>
<dbReference type="Pfam" id="PF26138">
    <property type="entry name" value="DUF8040"/>
    <property type="match status" value="1"/>
</dbReference>
<dbReference type="InterPro" id="IPR045249">
    <property type="entry name" value="HARBI1-like"/>
</dbReference>
<reference evidence="2 3" key="1">
    <citation type="journal article" date="2018" name="Mol. Plant">
        <title>The genome of Artemisia annua provides insight into the evolution of Asteraceae family and artemisinin biosynthesis.</title>
        <authorList>
            <person name="Shen Q."/>
            <person name="Zhang L."/>
            <person name="Liao Z."/>
            <person name="Wang S."/>
            <person name="Yan T."/>
            <person name="Shi P."/>
            <person name="Liu M."/>
            <person name="Fu X."/>
            <person name="Pan Q."/>
            <person name="Wang Y."/>
            <person name="Lv Z."/>
            <person name="Lu X."/>
            <person name="Zhang F."/>
            <person name="Jiang W."/>
            <person name="Ma Y."/>
            <person name="Chen M."/>
            <person name="Hao X."/>
            <person name="Li L."/>
            <person name="Tang Y."/>
            <person name="Lv G."/>
            <person name="Zhou Y."/>
            <person name="Sun X."/>
            <person name="Brodelius P.E."/>
            <person name="Rose J.K.C."/>
            <person name="Tang K."/>
        </authorList>
    </citation>
    <scope>NUCLEOTIDE SEQUENCE [LARGE SCALE GENOMIC DNA]</scope>
    <source>
        <strain evidence="3">cv. Huhao1</strain>
        <tissue evidence="2">Leaf</tissue>
    </source>
</reference>
<dbReference type="EMBL" id="PKPP01014167">
    <property type="protein sequence ID" value="PWA39969.1"/>
    <property type="molecule type" value="Genomic_DNA"/>
</dbReference>